<keyword evidence="3" id="KW-1185">Reference proteome</keyword>
<feature type="compositionally biased region" description="Polar residues" evidence="1">
    <location>
        <begin position="182"/>
        <end position="195"/>
    </location>
</feature>
<feature type="compositionally biased region" description="Basic residues" evidence="1">
    <location>
        <begin position="41"/>
        <end position="53"/>
    </location>
</feature>
<comment type="caution">
    <text evidence="2">The sequence shown here is derived from an EMBL/GenBank/DDBJ whole genome shotgun (WGS) entry which is preliminary data.</text>
</comment>
<dbReference type="AlphaFoldDB" id="A0AA38R8Y8"/>
<name>A0AA38R8Y8_9PEZI</name>
<organism evidence="2 3">
    <name type="scientific">Coniochaeta hoffmannii</name>
    <dbReference type="NCBI Taxonomy" id="91930"/>
    <lineage>
        <taxon>Eukaryota</taxon>
        <taxon>Fungi</taxon>
        <taxon>Dikarya</taxon>
        <taxon>Ascomycota</taxon>
        <taxon>Pezizomycotina</taxon>
        <taxon>Sordariomycetes</taxon>
        <taxon>Sordariomycetidae</taxon>
        <taxon>Coniochaetales</taxon>
        <taxon>Coniochaetaceae</taxon>
        <taxon>Coniochaeta</taxon>
    </lineage>
</organism>
<sequence length="327" mass="35937">MAPQQRTFTIVPNPLGMQGLVQRPAGEGVPSHRPMTSKQAQKLHRQATRLPKRTKAEQAKWEAEQKKLIKEEDEKRRASNKARILREKKKEREQKIIEAKKRKGLPIVDVRPSQDLISRFVRGNGTGKKRNVAGAALDTVREESPASDSATETAADEDVYQPVEEEVEGKQLADAADDVAERSSNPSKRSRTQPVQDGKPSRRGTQCPRLSQSASKTAVSALQRLEAGSRESSLDVDYPAVEDLLRTQILEDSISAANSSAIQQQSPTQPPNIPSPLNISLGKENLPPGSRVAAASNKAPPSKTTLPQSHPNQSGYWKYSPSILRGW</sequence>
<gene>
    <name evidence="2" type="ORF">NKR19_g10228</name>
</gene>
<evidence type="ECO:0000313" key="3">
    <source>
        <dbReference type="Proteomes" id="UP001174691"/>
    </source>
</evidence>
<dbReference type="EMBL" id="JANBVN010000311">
    <property type="protein sequence ID" value="KAJ9129703.1"/>
    <property type="molecule type" value="Genomic_DNA"/>
</dbReference>
<feature type="region of interest" description="Disordered" evidence="1">
    <location>
        <begin position="72"/>
        <end position="92"/>
    </location>
</feature>
<feature type="compositionally biased region" description="Polar residues" evidence="1">
    <location>
        <begin position="208"/>
        <end position="220"/>
    </location>
</feature>
<feature type="compositionally biased region" description="Polar residues" evidence="1">
    <location>
        <begin position="302"/>
        <end position="315"/>
    </location>
</feature>
<feature type="region of interest" description="Disordered" evidence="1">
    <location>
        <begin position="257"/>
        <end position="327"/>
    </location>
</feature>
<dbReference type="Proteomes" id="UP001174691">
    <property type="component" value="Unassembled WGS sequence"/>
</dbReference>
<reference evidence="2" key="1">
    <citation type="submission" date="2022-07" db="EMBL/GenBank/DDBJ databases">
        <title>Fungi with potential for degradation of polypropylene.</title>
        <authorList>
            <person name="Gostincar C."/>
        </authorList>
    </citation>
    <scope>NUCLEOTIDE SEQUENCE</scope>
    <source>
        <strain evidence="2">EXF-13287</strain>
    </source>
</reference>
<feature type="compositionally biased region" description="Low complexity" evidence="1">
    <location>
        <begin position="257"/>
        <end position="266"/>
    </location>
</feature>
<accession>A0AA38R8Y8</accession>
<protein>
    <submittedName>
        <fullName evidence="2">Uncharacterized protein</fullName>
    </submittedName>
</protein>
<evidence type="ECO:0000313" key="2">
    <source>
        <dbReference type="EMBL" id="KAJ9129703.1"/>
    </source>
</evidence>
<feature type="region of interest" description="Disordered" evidence="1">
    <location>
        <begin position="16"/>
        <end position="59"/>
    </location>
</feature>
<feature type="region of interest" description="Disordered" evidence="1">
    <location>
        <begin position="121"/>
        <end position="237"/>
    </location>
</feature>
<proteinExistence type="predicted"/>
<evidence type="ECO:0000256" key="1">
    <source>
        <dbReference type="SAM" id="MobiDB-lite"/>
    </source>
</evidence>
<feature type="compositionally biased region" description="Acidic residues" evidence="1">
    <location>
        <begin position="154"/>
        <end position="167"/>
    </location>
</feature>